<gene>
    <name evidence="5" type="ORF">ACFP0N_36900</name>
</gene>
<evidence type="ECO:0000256" key="3">
    <source>
        <dbReference type="ARBA" id="ARBA00022679"/>
    </source>
</evidence>
<organism evidence="5 6">
    <name type="scientific">Kitasatospora aburaviensis</name>
    <dbReference type="NCBI Taxonomy" id="67265"/>
    <lineage>
        <taxon>Bacteria</taxon>
        <taxon>Bacillati</taxon>
        <taxon>Actinomycetota</taxon>
        <taxon>Actinomycetes</taxon>
        <taxon>Kitasatosporales</taxon>
        <taxon>Streptomycetaceae</taxon>
        <taxon>Kitasatospora</taxon>
    </lineage>
</organism>
<dbReference type="GO" id="GO:0008168">
    <property type="term" value="F:methyltransferase activity"/>
    <property type="evidence" value="ECO:0007669"/>
    <property type="project" value="UniProtKB-KW"/>
</dbReference>
<reference evidence="6" key="1">
    <citation type="journal article" date="2019" name="Int. J. Syst. Evol. Microbiol.">
        <title>The Global Catalogue of Microorganisms (GCM) 10K type strain sequencing project: providing services to taxonomists for standard genome sequencing and annotation.</title>
        <authorList>
            <consortium name="The Broad Institute Genomics Platform"/>
            <consortium name="The Broad Institute Genome Sequencing Center for Infectious Disease"/>
            <person name="Wu L."/>
            <person name="Ma J."/>
        </authorList>
    </citation>
    <scope>NUCLEOTIDE SEQUENCE [LARGE SCALE GENOMIC DNA]</scope>
    <source>
        <strain evidence="6">CGMCC 4.1469</strain>
    </source>
</reference>
<keyword evidence="3" id="KW-0808">Transferase</keyword>
<dbReference type="InterPro" id="IPR013216">
    <property type="entry name" value="Methyltransf_11"/>
</dbReference>
<evidence type="ECO:0000259" key="4">
    <source>
        <dbReference type="Pfam" id="PF08241"/>
    </source>
</evidence>
<evidence type="ECO:0000256" key="2">
    <source>
        <dbReference type="ARBA" id="ARBA00022603"/>
    </source>
</evidence>
<feature type="domain" description="Methyltransferase type 11" evidence="4">
    <location>
        <begin position="53"/>
        <end position="140"/>
    </location>
</feature>
<dbReference type="Proteomes" id="UP001596067">
    <property type="component" value="Unassembled WGS sequence"/>
</dbReference>
<dbReference type="EMBL" id="JBHSOD010000086">
    <property type="protein sequence ID" value="MFC5890546.1"/>
    <property type="molecule type" value="Genomic_DNA"/>
</dbReference>
<dbReference type="PANTHER" id="PTHR44942">
    <property type="entry name" value="METHYLTRANSF_11 DOMAIN-CONTAINING PROTEIN"/>
    <property type="match status" value="1"/>
</dbReference>
<evidence type="ECO:0000256" key="1">
    <source>
        <dbReference type="ARBA" id="ARBA00008361"/>
    </source>
</evidence>
<sequence>MPTLPFPQDESHRHRLAAESFGGDAERYDRARPRYPDALVEAIVASSPGPEVLDVGIGTGISARPFRAAGGSVLGVDPDPRMAAYARRDGFDVEVAAFEAWDPAGRTFDAVVAGQTWHWIDPVTGAAKAAAVLRPGGRLAVFWNAFRPSPEVAGALADVHRRVLPDAPLNPWTAPALDGYATLYAKAADGVRRSGSFDEPEQWSFDWERPYTREEWLDQLRTGGDAARIPPARLAELLAATGEAVDALGGRFTMPFTSMVVTAVRGGTGG</sequence>
<name>A0ABW1F8G2_9ACTN</name>
<proteinExistence type="inferred from homology"/>
<dbReference type="PANTHER" id="PTHR44942:SF4">
    <property type="entry name" value="METHYLTRANSFERASE TYPE 11 DOMAIN-CONTAINING PROTEIN"/>
    <property type="match status" value="1"/>
</dbReference>
<accession>A0ABW1F8G2</accession>
<dbReference type="RefSeq" id="WP_313767520.1">
    <property type="nucleotide sequence ID" value="NZ_BAAAVH010000026.1"/>
</dbReference>
<comment type="caution">
    <text evidence="5">The sequence shown here is derived from an EMBL/GenBank/DDBJ whole genome shotgun (WGS) entry which is preliminary data.</text>
</comment>
<keyword evidence="2 5" id="KW-0489">Methyltransferase</keyword>
<evidence type="ECO:0000313" key="6">
    <source>
        <dbReference type="Proteomes" id="UP001596067"/>
    </source>
</evidence>
<evidence type="ECO:0000313" key="5">
    <source>
        <dbReference type="EMBL" id="MFC5890546.1"/>
    </source>
</evidence>
<comment type="similarity">
    <text evidence="1">Belongs to the methyltransferase superfamily.</text>
</comment>
<dbReference type="CDD" id="cd02440">
    <property type="entry name" value="AdoMet_MTases"/>
    <property type="match status" value="1"/>
</dbReference>
<dbReference type="InterPro" id="IPR029063">
    <property type="entry name" value="SAM-dependent_MTases_sf"/>
</dbReference>
<dbReference type="InterPro" id="IPR051052">
    <property type="entry name" value="Diverse_substrate_MTase"/>
</dbReference>
<keyword evidence="6" id="KW-1185">Reference proteome</keyword>
<protein>
    <submittedName>
        <fullName evidence="5">Methyltransferase domain-containing protein</fullName>
    </submittedName>
</protein>
<dbReference type="Pfam" id="PF08241">
    <property type="entry name" value="Methyltransf_11"/>
    <property type="match status" value="1"/>
</dbReference>
<dbReference type="SUPFAM" id="SSF53335">
    <property type="entry name" value="S-adenosyl-L-methionine-dependent methyltransferases"/>
    <property type="match status" value="1"/>
</dbReference>
<dbReference type="Gene3D" id="3.40.50.150">
    <property type="entry name" value="Vaccinia Virus protein VP39"/>
    <property type="match status" value="1"/>
</dbReference>
<dbReference type="GO" id="GO:0032259">
    <property type="term" value="P:methylation"/>
    <property type="evidence" value="ECO:0007669"/>
    <property type="project" value="UniProtKB-KW"/>
</dbReference>